<accession>A0A9E9LEA2</accession>
<dbReference type="Pfam" id="PF12704">
    <property type="entry name" value="MacB_PCD"/>
    <property type="match status" value="1"/>
</dbReference>
<feature type="transmembrane region" description="Helical" evidence="7">
    <location>
        <begin position="347"/>
        <end position="372"/>
    </location>
</feature>
<dbReference type="Pfam" id="PF02687">
    <property type="entry name" value="FtsX"/>
    <property type="match status" value="1"/>
</dbReference>
<dbReference type="GO" id="GO:0005886">
    <property type="term" value="C:plasma membrane"/>
    <property type="evidence" value="ECO:0007669"/>
    <property type="project" value="UniProtKB-SubCell"/>
</dbReference>
<keyword evidence="4 7" id="KW-1133">Transmembrane helix</keyword>
<dbReference type="PANTHER" id="PTHR30572">
    <property type="entry name" value="MEMBRANE COMPONENT OF TRANSPORTER-RELATED"/>
    <property type="match status" value="1"/>
</dbReference>
<evidence type="ECO:0000259" key="8">
    <source>
        <dbReference type="Pfam" id="PF02687"/>
    </source>
</evidence>
<comment type="subcellular location">
    <subcellularLocation>
        <location evidence="1">Cell membrane</location>
        <topology evidence="1">Multi-pass membrane protein</topology>
    </subcellularLocation>
</comment>
<evidence type="ECO:0000256" key="1">
    <source>
        <dbReference type="ARBA" id="ARBA00004651"/>
    </source>
</evidence>
<keyword evidence="5 7" id="KW-0472">Membrane</keyword>
<dbReference type="InterPro" id="IPR025857">
    <property type="entry name" value="MacB_PCD"/>
</dbReference>
<evidence type="ECO:0000259" key="9">
    <source>
        <dbReference type="Pfam" id="PF12704"/>
    </source>
</evidence>
<evidence type="ECO:0000256" key="3">
    <source>
        <dbReference type="ARBA" id="ARBA00022692"/>
    </source>
</evidence>
<dbReference type="InterPro" id="IPR003838">
    <property type="entry name" value="ABC3_permease_C"/>
</dbReference>
<dbReference type="EMBL" id="CP098251">
    <property type="protein sequence ID" value="WAV91194.1"/>
    <property type="molecule type" value="Genomic_DNA"/>
</dbReference>
<name>A0A9E9LEA2_9BURK</name>
<dbReference type="RefSeq" id="WP_269315948.1">
    <property type="nucleotide sequence ID" value="NZ_CP098251.1"/>
</dbReference>
<keyword evidence="3 7" id="KW-0812">Transmembrane</keyword>
<evidence type="ECO:0000256" key="6">
    <source>
        <dbReference type="ARBA" id="ARBA00038076"/>
    </source>
</evidence>
<sequence>MFLRMLKSALLRQKRKVLMIALTMALGVSLSTAMLNVVMDVEDKINQELKTYGANLNVIPRGASMLGDLYGIDKGAGVADKFIAENELGKMKTIFWANNIVDFTPYLDLTVRLEGASEPVVLVGTWFDKKLDLPTGDVINTGMRHMKSWWEVSGNWSCDSDAEGAMVGGVLAERLKISRGDRIRVFSPDNQRSEWLTVRSTFYSGGSEDEQIFVPLKLVQKMSGHDRLVQRVEVSALTTPDNELSRRAAEDPNSLSRKEWDTWYCTAYISAIAYQIEEVLTNVKAKPVLQVSESEGTILSKIKLLMLLLTVLSLACSALGISNLVSMSVMERNTEIGLMKAIGATNGAVSILILSEILAMSFIGGIIGYGVGLGLAQVIGHSVFGVSIALKAVVIPIVVLIVIAVAVVGSLPALRVLLSLEPNRVLHGR</sequence>
<feature type="domain" description="ABC3 transporter permease C-terminal" evidence="8">
    <location>
        <begin position="309"/>
        <end position="422"/>
    </location>
</feature>
<evidence type="ECO:0000256" key="5">
    <source>
        <dbReference type="ARBA" id="ARBA00023136"/>
    </source>
</evidence>
<comment type="similarity">
    <text evidence="6">Belongs to the ABC-4 integral membrane protein family.</text>
</comment>
<evidence type="ECO:0000256" key="4">
    <source>
        <dbReference type="ARBA" id="ARBA00022989"/>
    </source>
</evidence>
<evidence type="ECO:0000256" key="2">
    <source>
        <dbReference type="ARBA" id="ARBA00022475"/>
    </source>
</evidence>
<dbReference type="AlphaFoldDB" id="A0A9E9LEA2"/>
<dbReference type="InterPro" id="IPR050250">
    <property type="entry name" value="Macrolide_Exporter_MacB"/>
</dbReference>
<protein>
    <submittedName>
        <fullName evidence="10">ABC transporter permease</fullName>
    </submittedName>
</protein>
<organism evidence="10">
    <name type="scientific">Oxalobacter aliiformigenes</name>
    <dbReference type="NCBI Taxonomy" id="2946593"/>
    <lineage>
        <taxon>Bacteria</taxon>
        <taxon>Pseudomonadati</taxon>
        <taxon>Pseudomonadota</taxon>
        <taxon>Betaproteobacteria</taxon>
        <taxon>Burkholderiales</taxon>
        <taxon>Oxalobacteraceae</taxon>
        <taxon>Oxalobacter</taxon>
    </lineage>
</organism>
<gene>
    <name evidence="10" type="ORF">NB646_10430</name>
</gene>
<dbReference type="Proteomes" id="UP001164819">
    <property type="component" value="Chromosome"/>
</dbReference>
<feature type="transmembrane region" description="Helical" evidence="7">
    <location>
        <begin position="304"/>
        <end position="326"/>
    </location>
</feature>
<evidence type="ECO:0000313" key="10">
    <source>
        <dbReference type="EMBL" id="WAV91194.1"/>
    </source>
</evidence>
<feature type="domain" description="MacB-like periplasmic core" evidence="9">
    <location>
        <begin position="19"/>
        <end position="226"/>
    </location>
</feature>
<feature type="transmembrane region" description="Helical" evidence="7">
    <location>
        <begin position="392"/>
        <end position="414"/>
    </location>
</feature>
<reference evidence="10" key="1">
    <citation type="journal article" date="2022" name="Front. Microbiol.">
        <title>New perspectives on an old grouping: The genomic and phenotypic variability of Oxalobacter formigenes and the implications for calcium oxalate stone prevention.</title>
        <authorList>
            <person name="Chmiel J.A."/>
            <person name="Carr C."/>
            <person name="Stuivenberg G.A."/>
            <person name="Venema R."/>
            <person name="Chanyi R.M."/>
            <person name="Al K.F."/>
            <person name="Giguere D."/>
            <person name="Say H."/>
            <person name="Akouris P.P."/>
            <person name="Dominguez Romero S.A."/>
            <person name="Kwong A."/>
            <person name="Tai V."/>
            <person name="Koval S.F."/>
            <person name="Razvi H."/>
            <person name="Bjazevic J."/>
            <person name="Burton J.P."/>
        </authorList>
    </citation>
    <scope>NUCLEOTIDE SEQUENCE</scope>
    <source>
        <strain evidence="10">OxK</strain>
    </source>
</reference>
<evidence type="ECO:0000256" key="7">
    <source>
        <dbReference type="SAM" id="Phobius"/>
    </source>
</evidence>
<proteinExistence type="inferred from homology"/>
<dbReference type="GO" id="GO:0022857">
    <property type="term" value="F:transmembrane transporter activity"/>
    <property type="evidence" value="ECO:0007669"/>
    <property type="project" value="TreeGrafter"/>
</dbReference>
<keyword evidence="2" id="KW-1003">Cell membrane</keyword>
<dbReference type="PANTHER" id="PTHR30572:SF4">
    <property type="entry name" value="ABC TRANSPORTER PERMEASE YTRF"/>
    <property type="match status" value="1"/>
</dbReference>